<dbReference type="InterPro" id="IPR018497">
    <property type="entry name" value="Peptidase_M13_C"/>
</dbReference>
<reference evidence="2 3" key="1">
    <citation type="submission" date="2014-03" db="EMBL/GenBank/DDBJ databases">
        <title>Draft genome of the hookworm Oesophagostomum dentatum.</title>
        <authorList>
            <person name="Mitreva M."/>
        </authorList>
    </citation>
    <scope>NUCLEOTIDE SEQUENCE [LARGE SCALE GENOMIC DNA]</scope>
    <source>
        <strain evidence="2 3">OD-Hann</strain>
    </source>
</reference>
<proteinExistence type="predicted"/>
<dbReference type="SUPFAM" id="SSF55486">
    <property type="entry name" value="Metalloproteases ('zincins'), catalytic domain"/>
    <property type="match status" value="1"/>
</dbReference>
<dbReference type="GO" id="GO:0016485">
    <property type="term" value="P:protein processing"/>
    <property type="evidence" value="ECO:0007669"/>
    <property type="project" value="TreeGrafter"/>
</dbReference>
<dbReference type="GO" id="GO:0004222">
    <property type="term" value="F:metalloendopeptidase activity"/>
    <property type="evidence" value="ECO:0007669"/>
    <property type="project" value="InterPro"/>
</dbReference>
<dbReference type="Pfam" id="PF01431">
    <property type="entry name" value="Peptidase_M13"/>
    <property type="match status" value="1"/>
</dbReference>
<keyword evidence="3" id="KW-1185">Reference proteome</keyword>
<evidence type="ECO:0000259" key="1">
    <source>
        <dbReference type="Pfam" id="PF01431"/>
    </source>
</evidence>
<evidence type="ECO:0000313" key="3">
    <source>
        <dbReference type="Proteomes" id="UP000053660"/>
    </source>
</evidence>
<dbReference type="GO" id="GO:0005886">
    <property type="term" value="C:plasma membrane"/>
    <property type="evidence" value="ECO:0007669"/>
    <property type="project" value="TreeGrafter"/>
</dbReference>
<dbReference type="InterPro" id="IPR024079">
    <property type="entry name" value="MetalloPept_cat_dom_sf"/>
</dbReference>
<organism evidence="2 3">
    <name type="scientific">Oesophagostomum dentatum</name>
    <name type="common">Nodular worm</name>
    <dbReference type="NCBI Taxonomy" id="61180"/>
    <lineage>
        <taxon>Eukaryota</taxon>
        <taxon>Metazoa</taxon>
        <taxon>Ecdysozoa</taxon>
        <taxon>Nematoda</taxon>
        <taxon>Chromadorea</taxon>
        <taxon>Rhabditida</taxon>
        <taxon>Rhabditina</taxon>
        <taxon>Rhabditomorpha</taxon>
        <taxon>Strongyloidea</taxon>
        <taxon>Strongylidae</taxon>
        <taxon>Oesophagostomum</taxon>
    </lineage>
</organism>
<dbReference type="Gene3D" id="3.40.390.10">
    <property type="entry name" value="Collagenase (Catalytic Domain)"/>
    <property type="match status" value="2"/>
</dbReference>
<dbReference type="Proteomes" id="UP000053660">
    <property type="component" value="Unassembled WGS sequence"/>
</dbReference>
<feature type="domain" description="Peptidase M13 C-terminal" evidence="1">
    <location>
        <begin position="93"/>
        <end position="154"/>
    </location>
</feature>
<dbReference type="AlphaFoldDB" id="A0A0B1T712"/>
<name>A0A0B1T712_OESDE</name>
<dbReference type="OrthoDB" id="5827041at2759"/>
<dbReference type="MEROPS" id="M13.A19"/>
<gene>
    <name evidence="2" type="ORF">OESDEN_06731</name>
</gene>
<accession>A0A0B1T712</accession>
<dbReference type="InterPro" id="IPR000718">
    <property type="entry name" value="Peptidase_M13"/>
</dbReference>
<protein>
    <submittedName>
        <fullName evidence="2">Peptidase family M13</fullName>
    </submittedName>
</protein>
<dbReference type="PANTHER" id="PTHR11733:SF240">
    <property type="entry name" value="GH14155P-RELATED"/>
    <property type="match status" value="1"/>
</dbReference>
<sequence length="161" mass="18383">MLDQLNWMSTASKAGAYSKIDNLVKNIAYPDWITDNGQLTSYHQALNIAVNKDDYFTMVRNVQLFNAYKSWSALVAGPANRIDFNGPPGTTNAWYQVWCEKRRTDDKLYQQLMVDPHSPSMYRVFGTIQNYPAFQVAYNCPTGSDYAPASHCRVWVPKNEP</sequence>
<dbReference type="EMBL" id="KN550807">
    <property type="protein sequence ID" value="KHJ93363.1"/>
    <property type="molecule type" value="Genomic_DNA"/>
</dbReference>
<dbReference type="InterPro" id="IPR042089">
    <property type="entry name" value="Peptidase_M13_dom_2"/>
</dbReference>
<dbReference type="PANTHER" id="PTHR11733">
    <property type="entry name" value="ZINC METALLOPROTEASE FAMILY M13 NEPRILYSIN-RELATED"/>
    <property type="match status" value="1"/>
</dbReference>
<dbReference type="PROSITE" id="PS51885">
    <property type="entry name" value="NEPRILYSIN"/>
    <property type="match status" value="1"/>
</dbReference>
<dbReference type="Gene3D" id="1.10.1380.10">
    <property type="entry name" value="Neutral endopeptidase , domain2"/>
    <property type="match status" value="1"/>
</dbReference>
<evidence type="ECO:0000313" key="2">
    <source>
        <dbReference type="EMBL" id="KHJ93363.1"/>
    </source>
</evidence>